<dbReference type="Proteomes" id="UP000318065">
    <property type="component" value="Chromosome"/>
</dbReference>
<name>A0A510HE80_9ACTN</name>
<evidence type="ECO:0000313" key="2">
    <source>
        <dbReference type="Proteomes" id="UP000318065"/>
    </source>
</evidence>
<accession>A0A510HE80</accession>
<organism evidence="1 2">
    <name type="scientific">Rubrobacter xylanophilus</name>
    <dbReference type="NCBI Taxonomy" id="49319"/>
    <lineage>
        <taxon>Bacteria</taxon>
        <taxon>Bacillati</taxon>
        <taxon>Actinomycetota</taxon>
        <taxon>Rubrobacteria</taxon>
        <taxon>Rubrobacterales</taxon>
        <taxon>Rubrobacteraceae</taxon>
        <taxon>Rubrobacter</taxon>
    </lineage>
</organism>
<keyword evidence="2" id="KW-1185">Reference proteome</keyword>
<dbReference type="AlphaFoldDB" id="A0A510HE80"/>
<protein>
    <submittedName>
        <fullName evidence="1">Uncharacterized protein</fullName>
    </submittedName>
</protein>
<dbReference type="OrthoDB" id="5244820at2"/>
<evidence type="ECO:0000313" key="1">
    <source>
        <dbReference type="EMBL" id="BBL78238.1"/>
    </source>
</evidence>
<dbReference type="EMBL" id="AP019791">
    <property type="protein sequence ID" value="BBL78238.1"/>
    <property type="molecule type" value="Genomic_DNA"/>
</dbReference>
<proteinExistence type="predicted"/>
<dbReference type="RefSeq" id="WP_143526405.1">
    <property type="nucleotide sequence ID" value="NZ_AP019791.1"/>
</dbReference>
<sequence length="93" mass="10942">MAGMRIFRPERIPGLSRIPKELLRRERFCERCGRETEHIVYRVPKRVLFLYVKEHAESLQESCAACARSAVIKGRDREEILSELESRGRSPER</sequence>
<gene>
    <name evidence="1" type="ORF">RxyAA322_00920</name>
</gene>
<reference evidence="1" key="1">
    <citation type="journal article" date="2019" name="Microbiol. Resour. Announc.">
        <title>Complete Genome Sequence of Rubrobacter xylanophilus Strain AA3-22, Isolated from Arima Onsen in Japan.</title>
        <authorList>
            <person name="Tomariguchi N."/>
            <person name="Miyazaki K."/>
        </authorList>
    </citation>
    <scope>NUCLEOTIDE SEQUENCE [LARGE SCALE GENOMIC DNA]</scope>
    <source>
        <strain evidence="1">AA3-22</strain>
    </source>
</reference>